<evidence type="ECO:0000313" key="6">
    <source>
        <dbReference type="Proteomes" id="UP001500731"/>
    </source>
</evidence>
<proteinExistence type="inferred from homology"/>
<dbReference type="EMBL" id="BAABGP010000018">
    <property type="protein sequence ID" value="GAA4487757.1"/>
    <property type="molecule type" value="Genomic_DNA"/>
</dbReference>
<evidence type="ECO:0000256" key="1">
    <source>
        <dbReference type="ARBA" id="ARBA00005964"/>
    </source>
</evidence>
<evidence type="ECO:0000313" key="5">
    <source>
        <dbReference type="EMBL" id="GAA4487757.1"/>
    </source>
</evidence>
<dbReference type="Pfam" id="PF00135">
    <property type="entry name" value="COesterase"/>
    <property type="match status" value="1"/>
</dbReference>
<dbReference type="InterPro" id="IPR029058">
    <property type="entry name" value="AB_hydrolase_fold"/>
</dbReference>
<keyword evidence="6" id="KW-1185">Reference proteome</keyword>
<dbReference type="PROSITE" id="PS00122">
    <property type="entry name" value="CARBOXYLESTERASE_B_1"/>
    <property type="match status" value="1"/>
</dbReference>
<evidence type="ECO:0000259" key="4">
    <source>
        <dbReference type="Pfam" id="PF00135"/>
    </source>
</evidence>
<evidence type="ECO:0000256" key="3">
    <source>
        <dbReference type="RuleBase" id="RU361235"/>
    </source>
</evidence>
<dbReference type="RefSeq" id="WP_345187624.1">
    <property type="nucleotide sequence ID" value="NZ_BAABGP010000018.1"/>
</dbReference>
<organism evidence="5 6">
    <name type="scientific">Microbacterium panaciterrae</name>
    <dbReference type="NCBI Taxonomy" id="985759"/>
    <lineage>
        <taxon>Bacteria</taxon>
        <taxon>Bacillati</taxon>
        <taxon>Actinomycetota</taxon>
        <taxon>Actinomycetes</taxon>
        <taxon>Micrococcales</taxon>
        <taxon>Microbacteriaceae</taxon>
        <taxon>Microbacterium</taxon>
    </lineage>
</organism>
<protein>
    <recommendedName>
        <fullName evidence="3">Carboxylic ester hydrolase</fullName>
        <ecNumber evidence="3">3.1.1.-</ecNumber>
    </recommendedName>
</protein>
<dbReference type="InterPro" id="IPR019826">
    <property type="entry name" value="Carboxylesterase_B_AS"/>
</dbReference>
<evidence type="ECO:0000256" key="2">
    <source>
        <dbReference type="ARBA" id="ARBA00022801"/>
    </source>
</evidence>
<comment type="similarity">
    <text evidence="1 3">Belongs to the type-B carboxylesterase/lipase family.</text>
</comment>
<dbReference type="EC" id="3.1.1.-" evidence="3"/>
<comment type="caution">
    <text evidence="5">The sequence shown here is derived from an EMBL/GenBank/DDBJ whole genome shotgun (WGS) entry which is preliminary data.</text>
</comment>
<sequence length="494" mass="52164">MSASTPDGPVVVTTSGPVRGFWRGEPGAPGASAAFLGIPFAAPPDGALRFAAPQDPEPWTEVRDATAFGPTAQRGDKGETLIPEPSIPGDATLNVNVFTPDPGAALPVMVWIHGGGYVDGSPASPWYDGAAFTRDGVVTVSLSYRLGFDGFGLIDGAPANRGVQDWIAGLEWVQRNIAAFGGDPARVTIAGQSAGGGAVLTLLGLERAQHLFRAAMAFSPALADVGPRTAHERTDRLAELLGCAPTADGFRGIPERTVMQKQPVAALRGATGLRALVDPLVSGLPWGPVVDGDVVPRHTVAGIRSGIGSGKPLLLGATDDEFTMAFDRAPKLLRFVPAGLALRLLSRDPALRHAYLRANRPQRRHGTAALLGRFVTDKVFRSLVVRTAEARGDAATWTYRFAWVSPAKGWSCHCLDVPFWFDVLQDPFVPRLAGPTPPQPLATEMHDAAVRFVREGEPGWPAWRTDPGLSRVFGAGPDEPALSATAFDSALPLV</sequence>
<gene>
    <name evidence="5" type="ORF">GCM10023171_25980</name>
</gene>
<dbReference type="PANTHER" id="PTHR11559">
    <property type="entry name" value="CARBOXYLESTERASE"/>
    <property type="match status" value="1"/>
</dbReference>
<dbReference type="Proteomes" id="UP001500731">
    <property type="component" value="Unassembled WGS sequence"/>
</dbReference>
<dbReference type="InterPro" id="IPR050309">
    <property type="entry name" value="Type-B_Carboxylest/Lipase"/>
</dbReference>
<accession>A0ABP8PJ32</accession>
<dbReference type="SUPFAM" id="SSF53474">
    <property type="entry name" value="alpha/beta-Hydrolases"/>
    <property type="match status" value="1"/>
</dbReference>
<keyword evidence="2 3" id="KW-0378">Hydrolase</keyword>
<dbReference type="Gene3D" id="3.40.50.1820">
    <property type="entry name" value="alpha/beta hydrolase"/>
    <property type="match status" value="1"/>
</dbReference>
<feature type="domain" description="Carboxylesterase type B" evidence="4">
    <location>
        <begin position="8"/>
        <end position="459"/>
    </location>
</feature>
<dbReference type="InterPro" id="IPR002018">
    <property type="entry name" value="CarbesteraseB"/>
</dbReference>
<name>A0ABP8PJ32_9MICO</name>
<reference evidence="6" key="1">
    <citation type="journal article" date="2019" name="Int. J. Syst. Evol. Microbiol.">
        <title>The Global Catalogue of Microorganisms (GCM) 10K type strain sequencing project: providing services to taxonomists for standard genome sequencing and annotation.</title>
        <authorList>
            <consortium name="The Broad Institute Genomics Platform"/>
            <consortium name="The Broad Institute Genome Sequencing Center for Infectious Disease"/>
            <person name="Wu L."/>
            <person name="Ma J."/>
        </authorList>
    </citation>
    <scope>NUCLEOTIDE SEQUENCE [LARGE SCALE GENOMIC DNA]</scope>
    <source>
        <strain evidence="6">JCM 17839</strain>
    </source>
</reference>